<dbReference type="SMART" id="SM00347">
    <property type="entry name" value="HTH_MARR"/>
    <property type="match status" value="1"/>
</dbReference>
<dbReference type="SUPFAM" id="SSF46785">
    <property type="entry name" value="Winged helix' DNA-binding domain"/>
    <property type="match status" value="1"/>
</dbReference>
<dbReference type="InterPro" id="IPR000835">
    <property type="entry name" value="HTH_MarR-typ"/>
</dbReference>
<evidence type="ECO:0000256" key="3">
    <source>
        <dbReference type="ARBA" id="ARBA00023163"/>
    </source>
</evidence>
<protein>
    <submittedName>
        <fullName evidence="5">MarR family transcriptional regulator</fullName>
    </submittedName>
</protein>
<dbReference type="STRING" id="197461.A3843_06700"/>
<sequence>MTFLKDHSAGYLANQLARLFAEGLQERIQALGITTGQFPALLALWEKDGLTQAELVRATDVEQATMAATLKRMERDGLVCRKPHPDDSRAQQVFLTERAKQIRQLAYTAANEQNGAALADFSPGEVEQFLHLMRKAITTMREQNKRSS</sequence>
<evidence type="ECO:0000256" key="2">
    <source>
        <dbReference type="ARBA" id="ARBA00023125"/>
    </source>
</evidence>
<dbReference type="EMBL" id="LVVZ01000011">
    <property type="protein sequence ID" value="OKL44764.1"/>
    <property type="molecule type" value="Genomic_DNA"/>
</dbReference>
<feature type="domain" description="HTH marR-type" evidence="4">
    <location>
        <begin position="9"/>
        <end position="138"/>
    </location>
</feature>
<dbReference type="Proteomes" id="UP000185783">
    <property type="component" value="Unassembled WGS sequence"/>
</dbReference>
<evidence type="ECO:0000313" key="6">
    <source>
        <dbReference type="Proteomes" id="UP000185783"/>
    </source>
</evidence>
<dbReference type="Pfam" id="PF12802">
    <property type="entry name" value="MarR_2"/>
    <property type="match status" value="1"/>
</dbReference>
<dbReference type="GO" id="GO:0003677">
    <property type="term" value="F:DNA binding"/>
    <property type="evidence" value="ECO:0007669"/>
    <property type="project" value="UniProtKB-KW"/>
</dbReference>
<organism evidence="5 6">
    <name type="scientific">Pseudovibrio exalbescens</name>
    <dbReference type="NCBI Taxonomy" id="197461"/>
    <lineage>
        <taxon>Bacteria</taxon>
        <taxon>Pseudomonadati</taxon>
        <taxon>Pseudomonadota</taxon>
        <taxon>Alphaproteobacteria</taxon>
        <taxon>Hyphomicrobiales</taxon>
        <taxon>Stappiaceae</taxon>
        <taxon>Pseudovibrio</taxon>
    </lineage>
</organism>
<dbReference type="PANTHER" id="PTHR42756">
    <property type="entry name" value="TRANSCRIPTIONAL REGULATOR, MARR"/>
    <property type="match status" value="1"/>
</dbReference>
<name>A0A1U7JJ96_9HYPH</name>
<keyword evidence="6" id="KW-1185">Reference proteome</keyword>
<dbReference type="RefSeq" id="WP_028481971.1">
    <property type="nucleotide sequence ID" value="NZ_LVVZ01000011.1"/>
</dbReference>
<keyword evidence="2" id="KW-0238">DNA-binding</keyword>
<dbReference type="AlphaFoldDB" id="A0A1U7JJ96"/>
<keyword evidence="1" id="KW-0805">Transcription regulation</keyword>
<dbReference type="PRINTS" id="PR00598">
    <property type="entry name" value="HTHMARR"/>
</dbReference>
<dbReference type="InterPro" id="IPR036390">
    <property type="entry name" value="WH_DNA-bd_sf"/>
</dbReference>
<dbReference type="PROSITE" id="PS50995">
    <property type="entry name" value="HTH_MARR_2"/>
    <property type="match status" value="1"/>
</dbReference>
<keyword evidence="3" id="KW-0804">Transcription</keyword>
<dbReference type="InterPro" id="IPR036388">
    <property type="entry name" value="WH-like_DNA-bd_sf"/>
</dbReference>
<dbReference type="GO" id="GO:0003700">
    <property type="term" value="F:DNA-binding transcription factor activity"/>
    <property type="evidence" value="ECO:0007669"/>
    <property type="project" value="InterPro"/>
</dbReference>
<evidence type="ECO:0000256" key="1">
    <source>
        <dbReference type="ARBA" id="ARBA00023015"/>
    </source>
</evidence>
<comment type="caution">
    <text evidence="5">The sequence shown here is derived from an EMBL/GenBank/DDBJ whole genome shotgun (WGS) entry which is preliminary data.</text>
</comment>
<accession>A0A1U7JJ96</accession>
<proteinExistence type="predicted"/>
<dbReference type="PANTHER" id="PTHR42756:SF1">
    <property type="entry name" value="TRANSCRIPTIONAL REPRESSOR OF EMRAB OPERON"/>
    <property type="match status" value="1"/>
</dbReference>
<reference evidence="5 6" key="1">
    <citation type="submission" date="2016-03" db="EMBL/GenBank/DDBJ databases">
        <title>Genome sequence of Nesiotobacter sp. nov., a moderately halophilic alphaproteobacterium isolated from the Yellow Sea, China.</title>
        <authorList>
            <person name="Zhang G."/>
            <person name="Zhang R."/>
        </authorList>
    </citation>
    <scope>NUCLEOTIDE SEQUENCE [LARGE SCALE GENOMIC DNA]</scope>
    <source>
        <strain evidence="5 6">WB1-6</strain>
    </source>
</reference>
<evidence type="ECO:0000313" key="5">
    <source>
        <dbReference type="EMBL" id="OKL44764.1"/>
    </source>
</evidence>
<evidence type="ECO:0000259" key="4">
    <source>
        <dbReference type="PROSITE" id="PS50995"/>
    </source>
</evidence>
<dbReference type="Gene3D" id="1.10.10.10">
    <property type="entry name" value="Winged helix-like DNA-binding domain superfamily/Winged helix DNA-binding domain"/>
    <property type="match status" value="1"/>
</dbReference>
<gene>
    <name evidence="5" type="ORF">A3843_06700</name>
</gene>